<organism evidence="1">
    <name type="scientific">Flavobacterium columnare</name>
    <dbReference type="NCBI Taxonomy" id="996"/>
    <lineage>
        <taxon>Bacteria</taxon>
        <taxon>Pseudomonadati</taxon>
        <taxon>Bacteroidota</taxon>
        <taxon>Flavobacteriia</taxon>
        <taxon>Flavobacteriales</taxon>
        <taxon>Flavobacteriaceae</taxon>
        <taxon>Flavobacterium</taxon>
    </lineage>
</organism>
<gene>
    <name evidence="1" type="ORF">JJC05_11060</name>
</gene>
<name>A0A8G0KSQ6_9FLAO</name>
<dbReference type="KEGG" id="fdv:JJC05_11060"/>
<sequence length="106" mass="12356">MIQRITIETFQVGLVFKNKKLTKVLTEGKHFLIGTQLEVRYFDMRTPFETDLELDVLLKNETLAQMLEVVEVADYHVVLQFVNKNFKTVLKKENMPFGKAFTSTNL</sequence>
<proteinExistence type="predicted"/>
<accession>A0A8G0KSQ6</accession>
<evidence type="ECO:0000313" key="1">
    <source>
        <dbReference type="EMBL" id="QYS88288.1"/>
    </source>
</evidence>
<protein>
    <submittedName>
        <fullName evidence="1">Uncharacterized protein</fullName>
    </submittedName>
</protein>
<dbReference type="AlphaFoldDB" id="A0A8G0KSQ6"/>
<dbReference type="EMBL" id="CP067378">
    <property type="protein sequence ID" value="QYS88288.1"/>
    <property type="molecule type" value="Genomic_DNA"/>
</dbReference>
<dbReference type="Proteomes" id="UP000824721">
    <property type="component" value="Chromosome"/>
</dbReference>
<reference evidence="1" key="1">
    <citation type="submission" date="2020-12" db="EMBL/GenBank/DDBJ databases">
        <title>Genome sequencing of genetic groups of Flavobacterium columnare.</title>
        <authorList>
            <person name="Waldbieser G.C."/>
            <person name="Griffin M.J."/>
            <person name="LaFrentz B.R."/>
        </authorList>
    </citation>
    <scope>NUCLEOTIDE SEQUENCE</scope>
    <source>
        <strain evidence="1">90-106</strain>
    </source>
</reference>